<dbReference type="EMBL" id="CP011801">
    <property type="protein sequence ID" value="ALA58793.1"/>
    <property type="molecule type" value="Genomic_DNA"/>
</dbReference>
<sequence length="108" mass="11686">MSDVHDAALQRAIAAISQSDPLIKLLQQVTLGKMKPTDAGLRAVTESWLQTYRKVIETTPLTPAALARLDPGPRLDVLIRAGVLDPSHEAGRSLRLSFEQKMAQAGSD</sequence>
<reference evidence="1 2" key="1">
    <citation type="journal article" date="2015" name="Proc. Natl. Acad. Sci. U.S.A.">
        <title>Expanded metabolic versatility of ubiquitous nitrite-oxidizing bacteria from the genus Nitrospira.</title>
        <authorList>
            <person name="Koch H."/>
            <person name="Lucker S."/>
            <person name="Albertsen M."/>
            <person name="Kitzinger K."/>
            <person name="Herbold C."/>
            <person name="Spieck E."/>
            <person name="Nielsen P.H."/>
            <person name="Wagner M."/>
            <person name="Daims H."/>
        </authorList>
    </citation>
    <scope>NUCLEOTIDE SEQUENCE [LARGE SCALE GENOMIC DNA]</scope>
    <source>
        <strain evidence="1 2">NSP M-1</strain>
    </source>
</reference>
<evidence type="ECO:0000313" key="2">
    <source>
        <dbReference type="Proteomes" id="UP000069205"/>
    </source>
</evidence>
<keyword evidence="2" id="KW-1185">Reference proteome</keyword>
<dbReference type="KEGG" id="nmv:NITMOv2_2378"/>
<dbReference type="AlphaFoldDB" id="A0A0K2GCW5"/>
<dbReference type="Proteomes" id="UP000069205">
    <property type="component" value="Chromosome"/>
</dbReference>
<accession>A0A0K2GCW5</accession>
<organism evidence="1 2">
    <name type="scientific">Nitrospira moscoviensis</name>
    <dbReference type="NCBI Taxonomy" id="42253"/>
    <lineage>
        <taxon>Bacteria</taxon>
        <taxon>Pseudomonadati</taxon>
        <taxon>Nitrospirota</taxon>
        <taxon>Nitrospiria</taxon>
        <taxon>Nitrospirales</taxon>
        <taxon>Nitrospiraceae</taxon>
        <taxon>Nitrospira</taxon>
    </lineage>
</organism>
<protein>
    <submittedName>
        <fullName evidence="1">Uncharacterized protein</fullName>
    </submittedName>
</protein>
<gene>
    <name evidence="1" type="ORF">NITMOv2_2378</name>
</gene>
<dbReference type="RefSeq" id="WP_053379899.1">
    <property type="nucleotide sequence ID" value="NZ_CP011801.1"/>
</dbReference>
<evidence type="ECO:0000313" key="1">
    <source>
        <dbReference type="EMBL" id="ALA58793.1"/>
    </source>
</evidence>
<name>A0A0K2GCW5_NITMO</name>
<dbReference type="OrthoDB" id="9799981at2"/>
<dbReference type="PATRIC" id="fig|42253.5.peg.2345"/>
<dbReference type="STRING" id="42253.NITMOv2_2378"/>
<proteinExistence type="predicted"/>